<name>A0A2W0H474_9BACI</name>
<dbReference type="OrthoDB" id="5295961at2"/>
<dbReference type="EMBL" id="PDOF01000002">
    <property type="protein sequence ID" value="PYZ96644.1"/>
    <property type="molecule type" value="Genomic_DNA"/>
</dbReference>
<reference evidence="1 2" key="1">
    <citation type="submission" date="2017-10" db="EMBL/GenBank/DDBJ databases">
        <title>Bacillus sp. nov., a halophilic bacterium isolated from a Yangshapao Lake.</title>
        <authorList>
            <person name="Wang H."/>
        </authorList>
    </citation>
    <scope>NUCLEOTIDE SEQUENCE [LARGE SCALE GENOMIC DNA]</scope>
    <source>
        <strain evidence="1 2">YSP-3</strain>
    </source>
</reference>
<gene>
    <name evidence="1" type="ORF">CR205_13155</name>
</gene>
<proteinExistence type="predicted"/>
<sequence length="188" mass="22313">MRYVYHMVPKTMIGAKLIALNQLKTNQEELYNEYAKKYNDHPDREKLLERRIPKLDCLWNDVIHFLPLHPFRVYSALRETGVHVKDDVKFYKVPISNLKHNKNAFYLYSKDLYNGPAAEMNREDIRLIDVEEYEELSSIPADTVHYYKEEHSKGNRRFGMFPYIPHMLSLGEVDVSDAEIICWSDEID</sequence>
<evidence type="ECO:0000313" key="2">
    <source>
        <dbReference type="Proteomes" id="UP000248066"/>
    </source>
</evidence>
<dbReference type="Proteomes" id="UP000248066">
    <property type="component" value="Unassembled WGS sequence"/>
</dbReference>
<accession>A0A2W0H474</accession>
<protein>
    <submittedName>
        <fullName evidence="1">Group-specific protein</fullName>
    </submittedName>
</protein>
<keyword evidence="2" id="KW-1185">Reference proteome</keyword>
<comment type="caution">
    <text evidence="1">The sequence shown here is derived from an EMBL/GenBank/DDBJ whole genome shotgun (WGS) entry which is preliminary data.</text>
</comment>
<evidence type="ECO:0000313" key="1">
    <source>
        <dbReference type="EMBL" id="PYZ96644.1"/>
    </source>
</evidence>
<dbReference type="AlphaFoldDB" id="A0A2W0H474"/>
<organism evidence="1 2">
    <name type="scientific">Alteribacter lacisalsi</name>
    <dbReference type="NCBI Taxonomy" id="2045244"/>
    <lineage>
        <taxon>Bacteria</taxon>
        <taxon>Bacillati</taxon>
        <taxon>Bacillota</taxon>
        <taxon>Bacilli</taxon>
        <taxon>Bacillales</taxon>
        <taxon>Bacillaceae</taxon>
        <taxon>Alteribacter</taxon>
    </lineage>
</organism>
<dbReference type="RefSeq" id="WP_110520552.1">
    <property type="nucleotide sequence ID" value="NZ_PDOF01000002.1"/>
</dbReference>